<keyword evidence="2" id="KW-1185">Reference proteome</keyword>
<evidence type="ECO:0008006" key="3">
    <source>
        <dbReference type="Google" id="ProtNLM"/>
    </source>
</evidence>
<evidence type="ECO:0000313" key="1">
    <source>
        <dbReference type="EMBL" id="CAB0011103.1"/>
    </source>
</evidence>
<sequence>MEQRVVKIDLLEYLVSNVGIFNKLDPASKRNIFNSRPQPMLSSLVDTVNGKRFVTPFSLKYYEDFPWMTACPKRQVLFCFVCLLQGHTVPSVICSKSDPVEAAQAHETTAVHLAAYDACLQCVQMPGPAACSERSKQLRVKRKRLLGKIVHVLYLLKCQAYFDKLGRDREFTYETIQFMALNDVSVSIDWDTLFPELKSNSALEASLFSTTRDLIFEHVKNELAAADFASMRIIDVSEYTAKPTFSIVLRYIANDEIVERFGGFYELVDYNSKIDVSSLLEILDYWDIRQKVIGISCDFHANRLPKSVPDRPFRLFNVTAAGHNLKYTAIKIAFSRKEIRDFLGRVQRAVGCLKLLNTDGLLPTDVAWIALTVDSTPVHNQIADLANNLSSVVETLSRLKKDANVGFHASLVAHTEKLLEDDQFAAYLNFFAGLFDVCDDFGRQDLEDLKERLWKLTAGSSDSFRPPDSKKPAIEGKLVSELVVEDVIADFEIRVKVMADYAVGQLFDHNLDREEAKDLKSLLDPVLKETKGLIDFDLPRLKTELQVLLKDPTKKLSAGELFETMTASKSLQVFAEFSKLLKFHMTLPMSTSGDNSIVVKIKDFARTTRCTAEAFKFDTLMVENRLTMKLMGDPVFMEYLIDSLSRGCPFQNNHSGVKCPSSSYNKEQFTPSNGPLDETVADDFSDPASSNFSTDRTCVSDDVIFTKFISDLADTWTLCF</sequence>
<dbReference type="EMBL" id="CADCXU010023729">
    <property type="protein sequence ID" value="CAB0011103.1"/>
    <property type="molecule type" value="Genomic_DNA"/>
</dbReference>
<dbReference type="AlphaFoldDB" id="A0A6H5HCL5"/>
<proteinExistence type="predicted"/>
<evidence type="ECO:0000313" key="2">
    <source>
        <dbReference type="Proteomes" id="UP000479000"/>
    </source>
</evidence>
<accession>A0A6H5HCL5</accession>
<dbReference type="OrthoDB" id="6591897at2759"/>
<name>A0A6H5HCL5_9HEMI</name>
<protein>
    <recommendedName>
        <fullName evidence="3">DUF4371 domain-containing protein</fullName>
    </recommendedName>
</protein>
<reference evidence="1 2" key="1">
    <citation type="submission" date="2020-02" db="EMBL/GenBank/DDBJ databases">
        <authorList>
            <person name="Ferguson B K."/>
        </authorList>
    </citation>
    <scope>NUCLEOTIDE SEQUENCE [LARGE SCALE GENOMIC DNA]</scope>
</reference>
<gene>
    <name evidence="1" type="ORF">NTEN_LOCUS16096</name>
</gene>
<organism evidence="1 2">
    <name type="scientific">Nesidiocoris tenuis</name>
    <dbReference type="NCBI Taxonomy" id="355587"/>
    <lineage>
        <taxon>Eukaryota</taxon>
        <taxon>Metazoa</taxon>
        <taxon>Ecdysozoa</taxon>
        <taxon>Arthropoda</taxon>
        <taxon>Hexapoda</taxon>
        <taxon>Insecta</taxon>
        <taxon>Pterygota</taxon>
        <taxon>Neoptera</taxon>
        <taxon>Paraneoptera</taxon>
        <taxon>Hemiptera</taxon>
        <taxon>Heteroptera</taxon>
        <taxon>Panheteroptera</taxon>
        <taxon>Cimicomorpha</taxon>
        <taxon>Miridae</taxon>
        <taxon>Dicyphina</taxon>
        <taxon>Nesidiocoris</taxon>
    </lineage>
</organism>
<dbReference type="Proteomes" id="UP000479000">
    <property type="component" value="Unassembled WGS sequence"/>
</dbReference>